<evidence type="ECO:0000313" key="2">
    <source>
        <dbReference type="EMBL" id="WAQ97298.1"/>
    </source>
</evidence>
<feature type="chain" id="PRO_5045111375" description="Secreted protein" evidence="1">
    <location>
        <begin position="23"/>
        <end position="153"/>
    </location>
</feature>
<dbReference type="Proteomes" id="UP001164746">
    <property type="component" value="Chromosome 2"/>
</dbReference>
<organism evidence="2 3">
    <name type="scientific">Mya arenaria</name>
    <name type="common">Soft-shell clam</name>
    <dbReference type="NCBI Taxonomy" id="6604"/>
    <lineage>
        <taxon>Eukaryota</taxon>
        <taxon>Metazoa</taxon>
        <taxon>Spiralia</taxon>
        <taxon>Lophotrochozoa</taxon>
        <taxon>Mollusca</taxon>
        <taxon>Bivalvia</taxon>
        <taxon>Autobranchia</taxon>
        <taxon>Heteroconchia</taxon>
        <taxon>Euheterodonta</taxon>
        <taxon>Imparidentia</taxon>
        <taxon>Neoheterodontei</taxon>
        <taxon>Myida</taxon>
        <taxon>Myoidea</taxon>
        <taxon>Myidae</taxon>
        <taxon>Mya</taxon>
    </lineage>
</organism>
<gene>
    <name evidence="2" type="ORF">MAR_029988</name>
</gene>
<keyword evidence="1" id="KW-0732">Signal</keyword>
<name>A0ABY7DK85_MYAAR</name>
<sequence length="153" mass="17510">MEVSVSVATCILMLGLAFTVSAIDPHHLVKAKIVDSSEADDDGGVFIPSARRCRRVGEHAARKRVSCAADVNFYETLSNRVHMSRIIPSEDDTELWDIAQKISQCSFEYSKYFEHACNLRTVYLNDRRRCRRLPTRQDRTRCKGSIRDRYHSG</sequence>
<dbReference type="EMBL" id="CP111013">
    <property type="protein sequence ID" value="WAQ97298.1"/>
    <property type="molecule type" value="Genomic_DNA"/>
</dbReference>
<protein>
    <recommendedName>
        <fullName evidence="4">Secreted protein</fullName>
    </recommendedName>
</protein>
<evidence type="ECO:0000256" key="1">
    <source>
        <dbReference type="SAM" id="SignalP"/>
    </source>
</evidence>
<evidence type="ECO:0008006" key="4">
    <source>
        <dbReference type="Google" id="ProtNLM"/>
    </source>
</evidence>
<accession>A0ABY7DK85</accession>
<proteinExistence type="predicted"/>
<feature type="signal peptide" evidence="1">
    <location>
        <begin position="1"/>
        <end position="22"/>
    </location>
</feature>
<evidence type="ECO:0000313" key="3">
    <source>
        <dbReference type="Proteomes" id="UP001164746"/>
    </source>
</evidence>
<keyword evidence="3" id="KW-1185">Reference proteome</keyword>
<reference evidence="2" key="1">
    <citation type="submission" date="2022-11" db="EMBL/GenBank/DDBJ databases">
        <title>Centuries of genome instability and evolution in soft-shell clam transmissible cancer (bioRxiv).</title>
        <authorList>
            <person name="Hart S.F.M."/>
            <person name="Yonemitsu M.A."/>
            <person name="Giersch R.M."/>
            <person name="Beal B.F."/>
            <person name="Arriagada G."/>
            <person name="Davis B.W."/>
            <person name="Ostrander E.A."/>
            <person name="Goff S.P."/>
            <person name="Metzger M.J."/>
        </authorList>
    </citation>
    <scope>NUCLEOTIDE SEQUENCE</scope>
    <source>
        <strain evidence="2">MELC-2E11</strain>
        <tissue evidence="2">Siphon/mantle</tissue>
    </source>
</reference>